<dbReference type="InterPro" id="IPR036890">
    <property type="entry name" value="HATPase_C_sf"/>
</dbReference>
<dbReference type="Pfam" id="PF07730">
    <property type="entry name" value="HisKA_3"/>
    <property type="match status" value="1"/>
</dbReference>
<reference evidence="7" key="1">
    <citation type="journal article" date="2019" name="Int. J. Syst. Evol. Microbiol.">
        <title>The Global Catalogue of Microorganisms (GCM) 10K type strain sequencing project: providing services to taxonomists for standard genome sequencing and annotation.</title>
        <authorList>
            <consortium name="The Broad Institute Genomics Platform"/>
            <consortium name="The Broad Institute Genome Sequencing Center for Infectious Disease"/>
            <person name="Wu L."/>
            <person name="Ma J."/>
        </authorList>
    </citation>
    <scope>NUCLEOTIDE SEQUENCE [LARGE SCALE GENOMIC DNA]</scope>
    <source>
        <strain evidence="7">VKM B-3159</strain>
    </source>
</reference>
<dbReference type="InterPro" id="IPR035965">
    <property type="entry name" value="PAS-like_dom_sf"/>
</dbReference>
<dbReference type="InterPro" id="IPR003594">
    <property type="entry name" value="HATPase_dom"/>
</dbReference>
<dbReference type="PANTHER" id="PTHR24421:SF59">
    <property type="entry name" value="OXYGEN SENSOR HISTIDINE KINASE NREB"/>
    <property type="match status" value="1"/>
</dbReference>
<keyword evidence="4" id="KW-1133">Transmembrane helix</keyword>
<evidence type="ECO:0000313" key="6">
    <source>
        <dbReference type="EMBL" id="MDP8568219.1"/>
    </source>
</evidence>
<evidence type="ECO:0000256" key="3">
    <source>
        <dbReference type="ARBA" id="ARBA00023012"/>
    </source>
</evidence>
<dbReference type="EMBL" id="JAVCAP010000021">
    <property type="protein sequence ID" value="MDP8568219.1"/>
    <property type="molecule type" value="Genomic_DNA"/>
</dbReference>
<evidence type="ECO:0000256" key="4">
    <source>
        <dbReference type="SAM" id="Phobius"/>
    </source>
</evidence>
<evidence type="ECO:0000313" key="7">
    <source>
        <dbReference type="Proteomes" id="UP001225906"/>
    </source>
</evidence>
<keyword evidence="1" id="KW-0808">Transferase</keyword>
<evidence type="ECO:0000259" key="5">
    <source>
        <dbReference type="PROSITE" id="PS50109"/>
    </source>
</evidence>
<accession>A0ABT9JUK4</accession>
<dbReference type="RefSeq" id="WP_306389943.1">
    <property type="nucleotide sequence ID" value="NZ_JAVCAP010000021.1"/>
</dbReference>
<feature type="domain" description="Histidine kinase" evidence="5">
    <location>
        <begin position="290"/>
        <end position="482"/>
    </location>
</feature>
<dbReference type="InterPro" id="IPR011712">
    <property type="entry name" value="Sig_transdc_His_kin_sub3_dim/P"/>
</dbReference>
<keyword evidence="6" id="KW-0540">Nuclease</keyword>
<evidence type="ECO:0000256" key="1">
    <source>
        <dbReference type="ARBA" id="ARBA00022679"/>
    </source>
</evidence>
<keyword evidence="6" id="KW-0378">Hydrolase</keyword>
<dbReference type="GO" id="GO:0016301">
    <property type="term" value="F:kinase activity"/>
    <property type="evidence" value="ECO:0007669"/>
    <property type="project" value="UniProtKB-KW"/>
</dbReference>
<dbReference type="Gene3D" id="3.30.565.10">
    <property type="entry name" value="Histidine kinase-like ATPase, C-terminal domain"/>
    <property type="match status" value="1"/>
</dbReference>
<organism evidence="6 7">
    <name type="scientific">Methylophilus aquaticus</name>
    <dbReference type="NCBI Taxonomy" id="1971610"/>
    <lineage>
        <taxon>Bacteria</taxon>
        <taxon>Pseudomonadati</taxon>
        <taxon>Pseudomonadota</taxon>
        <taxon>Betaproteobacteria</taxon>
        <taxon>Nitrosomonadales</taxon>
        <taxon>Methylophilaceae</taxon>
        <taxon>Methylophilus</taxon>
    </lineage>
</organism>
<dbReference type="PROSITE" id="PS50109">
    <property type="entry name" value="HIS_KIN"/>
    <property type="match status" value="1"/>
</dbReference>
<dbReference type="SUPFAM" id="SSF55874">
    <property type="entry name" value="ATPase domain of HSP90 chaperone/DNA topoisomerase II/histidine kinase"/>
    <property type="match status" value="1"/>
</dbReference>
<keyword evidence="4" id="KW-0472">Membrane</keyword>
<sequence length="505" mass="56389">MWQTQGRYRAQISSTLGKVSYAFIFNLVSLLIVSSLYRSIPVIAAFNKSNTHQSGLHKSGKLSQSAWDTLVVIAGVVLAYTCALLFNLSEELNAWLSGYEYAQLDEIPLTLFACAVLSVWFSHRRMREIRAEIQRRTLVEQQLLTSQRLYKTLFDGDLTGNVVLDIEGNIGMHNSAFDRVCHPLPADSSARNLFTFEWIPFIQELQTHQEINFNKLQIRRPDGLPCYVGARFIYVHSETMKQPQIHGYLVDMTEQCLVELDLERTLKENRILARHAMQVQEQERKYIASEIHDETGQYLTAIRMDALALQKSSPDQVNVIAVRIASNTSHVQQSVRALIKHLRPPALDSLGLIGAIERLVADWKKLTPGITCQLRLEIGEQPLTEDINIVAFRVVQEALTNIARHAEATEVWIDAQVVLRANNAMLQIEIRDNGKGMDSSLPVEGVGLVGMRERIESLHGTFKLMSGPQAGTLITGLIPLTSLAGQSSASASQPPVSGAHHYATS</sequence>
<keyword evidence="4" id="KW-0812">Transmembrane</keyword>
<keyword evidence="3" id="KW-0902">Two-component regulatory system</keyword>
<keyword evidence="6" id="KW-0255">Endonuclease</keyword>
<keyword evidence="7" id="KW-1185">Reference proteome</keyword>
<protein>
    <submittedName>
        <fullName evidence="6">Sensor histidine kinase</fullName>
    </submittedName>
</protein>
<dbReference type="Pfam" id="PF02518">
    <property type="entry name" value="HATPase_c"/>
    <property type="match status" value="1"/>
</dbReference>
<evidence type="ECO:0000256" key="2">
    <source>
        <dbReference type="ARBA" id="ARBA00022777"/>
    </source>
</evidence>
<proteinExistence type="predicted"/>
<dbReference type="InterPro" id="IPR005467">
    <property type="entry name" value="His_kinase_dom"/>
</dbReference>
<comment type="caution">
    <text evidence="6">The sequence shown here is derived from an EMBL/GenBank/DDBJ whole genome shotgun (WGS) entry which is preliminary data.</text>
</comment>
<dbReference type="InterPro" id="IPR050482">
    <property type="entry name" value="Sensor_HK_TwoCompSys"/>
</dbReference>
<feature type="transmembrane region" description="Helical" evidence="4">
    <location>
        <begin position="20"/>
        <end position="46"/>
    </location>
</feature>
<feature type="transmembrane region" description="Helical" evidence="4">
    <location>
        <begin position="107"/>
        <end position="123"/>
    </location>
</feature>
<dbReference type="Proteomes" id="UP001225906">
    <property type="component" value="Unassembled WGS sequence"/>
</dbReference>
<dbReference type="Gene3D" id="1.20.5.1930">
    <property type="match status" value="1"/>
</dbReference>
<gene>
    <name evidence="6" type="ORF">Q9291_10205</name>
</gene>
<keyword evidence="2 6" id="KW-0418">Kinase</keyword>
<name>A0ABT9JUK4_9PROT</name>
<dbReference type="PANTHER" id="PTHR24421">
    <property type="entry name" value="NITRATE/NITRITE SENSOR PROTEIN NARX-RELATED"/>
    <property type="match status" value="1"/>
</dbReference>
<feature type="transmembrane region" description="Helical" evidence="4">
    <location>
        <begin position="67"/>
        <end position="87"/>
    </location>
</feature>
<dbReference type="SUPFAM" id="SSF55785">
    <property type="entry name" value="PYP-like sensor domain (PAS domain)"/>
    <property type="match status" value="1"/>
</dbReference>
<dbReference type="CDD" id="cd16917">
    <property type="entry name" value="HATPase_UhpB-NarQ-NarX-like"/>
    <property type="match status" value="1"/>
</dbReference>
<dbReference type="GO" id="GO:0004519">
    <property type="term" value="F:endonuclease activity"/>
    <property type="evidence" value="ECO:0007669"/>
    <property type="project" value="UniProtKB-KW"/>
</dbReference>
<dbReference type="SMART" id="SM00387">
    <property type="entry name" value="HATPase_c"/>
    <property type="match status" value="1"/>
</dbReference>